<name>A0ACA9M6X8_9GLOM</name>
<sequence>MDDYSRPEYPEETMILPFNISSLVQENSESQENLFEQLVNKHERNFGIKEINEEIFSKIESRCRINLPNVVILEPEPAPDSNASIFKLIDMYLKDLEQN</sequence>
<organism evidence="1 2">
    <name type="scientific">Dentiscutata heterogama</name>
    <dbReference type="NCBI Taxonomy" id="1316150"/>
    <lineage>
        <taxon>Eukaryota</taxon>
        <taxon>Fungi</taxon>
        <taxon>Fungi incertae sedis</taxon>
        <taxon>Mucoromycota</taxon>
        <taxon>Glomeromycotina</taxon>
        <taxon>Glomeromycetes</taxon>
        <taxon>Diversisporales</taxon>
        <taxon>Gigasporaceae</taxon>
        <taxon>Dentiscutata</taxon>
    </lineage>
</organism>
<protein>
    <submittedName>
        <fullName evidence="1">14254_t:CDS:1</fullName>
    </submittedName>
</protein>
<dbReference type="Proteomes" id="UP000789702">
    <property type="component" value="Unassembled WGS sequence"/>
</dbReference>
<reference evidence="1" key="1">
    <citation type="submission" date="2021-06" db="EMBL/GenBank/DDBJ databases">
        <authorList>
            <person name="Kallberg Y."/>
            <person name="Tangrot J."/>
            <person name="Rosling A."/>
        </authorList>
    </citation>
    <scope>NUCLEOTIDE SEQUENCE</scope>
    <source>
        <strain evidence="1">IL203A</strain>
    </source>
</reference>
<feature type="non-terminal residue" evidence="1">
    <location>
        <position position="99"/>
    </location>
</feature>
<keyword evidence="2" id="KW-1185">Reference proteome</keyword>
<evidence type="ECO:0000313" key="1">
    <source>
        <dbReference type="EMBL" id="CAG8571922.1"/>
    </source>
</evidence>
<dbReference type="EMBL" id="CAJVPU010007373">
    <property type="protein sequence ID" value="CAG8571922.1"/>
    <property type="molecule type" value="Genomic_DNA"/>
</dbReference>
<proteinExistence type="predicted"/>
<evidence type="ECO:0000313" key="2">
    <source>
        <dbReference type="Proteomes" id="UP000789702"/>
    </source>
</evidence>
<gene>
    <name evidence="1" type="ORF">DHETER_LOCUS6099</name>
</gene>
<comment type="caution">
    <text evidence="1">The sequence shown here is derived from an EMBL/GenBank/DDBJ whole genome shotgun (WGS) entry which is preliminary data.</text>
</comment>
<accession>A0ACA9M6X8</accession>